<accession>M0P9X9</accession>
<sequence>MTRRRLGLTVGGVGSAGAAALVVLIVGIAVVAALATNPAVLVGDYDTTTVEAVDGETNESLATVEVRIADGIAKRYVGLSATESIGPDEGMLFVHDEAGEYAYVMRDMAFAIDIVFVAPDGTVTEIHEAEPESRPLTEYRGTGRYVLEVPRGWSARNDVEPGDRIRFELP</sequence>
<gene>
    <name evidence="2" type="ORF">C461_12064</name>
</gene>
<evidence type="ECO:0000313" key="2">
    <source>
        <dbReference type="EMBL" id="EMA66369.1"/>
    </source>
</evidence>
<dbReference type="EMBL" id="AOJI01000027">
    <property type="protein sequence ID" value="EMA66369.1"/>
    <property type="molecule type" value="Genomic_DNA"/>
</dbReference>
<dbReference type="AlphaFoldDB" id="M0P9X9"/>
<evidence type="ECO:0008006" key="4">
    <source>
        <dbReference type="Google" id="ProtNLM"/>
    </source>
</evidence>
<dbReference type="PATRIC" id="fig|1230454.4.peg.2424"/>
<dbReference type="PANTHER" id="PTHR37953:SF1">
    <property type="entry name" value="UPF0127 PROTEIN MJ1496"/>
    <property type="match status" value="1"/>
</dbReference>
<dbReference type="Gene3D" id="2.60.120.1140">
    <property type="entry name" value="Protein of unknown function DUF192"/>
    <property type="match status" value="1"/>
</dbReference>
<keyword evidence="1" id="KW-0812">Transmembrane</keyword>
<proteinExistence type="predicted"/>
<evidence type="ECO:0000256" key="1">
    <source>
        <dbReference type="SAM" id="Phobius"/>
    </source>
</evidence>
<comment type="caution">
    <text evidence="2">The sequence shown here is derived from an EMBL/GenBank/DDBJ whole genome shotgun (WGS) entry which is preliminary data.</text>
</comment>
<dbReference type="Proteomes" id="UP000011575">
    <property type="component" value="Unassembled WGS sequence"/>
</dbReference>
<organism evidence="2 3">
    <name type="scientific">Halorubrum aidingense JCM 13560</name>
    <dbReference type="NCBI Taxonomy" id="1230454"/>
    <lineage>
        <taxon>Archaea</taxon>
        <taxon>Methanobacteriati</taxon>
        <taxon>Methanobacteriota</taxon>
        <taxon>Stenosarchaea group</taxon>
        <taxon>Halobacteria</taxon>
        <taxon>Halobacteriales</taxon>
        <taxon>Haloferacaceae</taxon>
        <taxon>Halorubrum</taxon>
    </lineage>
</organism>
<evidence type="ECO:0000313" key="3">
    <source>
        <dbReference type="Proteomes" id="UP000011575"/>
    </source>
</evidence>
<keyword evidence="3" id="KW-1185">Reference proteome</keyword>
<dbReference type="Pfam" id="PF02643">
    <property type="entry name" value="DUF192"/>
    <property type="match status" value="1"/>
</dbReference>
<dbReference type="STRING" id="1230454.C461_12064"/>
<dbReference type="RefSeq" id="WP_008001561.1">
    <property type="nucleotide sequence ID" value="NZ_AOJI01000027.1"/>
</dbReference>
<name>M0P9X9_9EURY</name>
<keyword evidence="1" id="KW-1133">Transmembrane helix</keyword>
<feature type="transmembrane region" description="Helical" evidence="1">
    <location>
        <begin position="12"/>
        <end position="35"/>
    </location>
</feature>
<keyword evidence="1" id="KW-0472">Membrane</keyword>
<protein>
    <recommendedName>
        <fullName evidence="4">DUF192 domain-containing protein</fullName>
    </recommendedName>
</protein>
<dbReference type="InterPro" id="IPR038695">
    <property type="entry name" value="Saro_0823-like_sf"/>
</dbReference>
<dbReference type="InterPro" id="IPR003795">
    <property type="entry name" value="DUF192"/>
</dbReference>
<reference evidence="2 3" key="1">
    <citation type="journal article" date="2014" name="PLoS Genet.">
        <title>Phylogenetically driven sequencing of extremely halophilic archaea reveals strategies for static and dynamic osmo-response.</title>
        <authorList>
            <person name="Becker E.A."/>
            <person name="Seitzer P.M."/>
            <person name="Tritt A."/>
            <person name="Larsen D."/>
            <person name="Krusor M."/>
            <person name="Yao A.I."/>
            <person name="Wu D."/>
            <person name="Madern D."/>
            <person name="Eisen J.A."/>
            <person name="Darling A.E."/>
            <person name="Facciotti M.T."/>
        </authorList>
    </citation>
    <scope>NUCLEOTIDE SEQUENCE [LARGE SCALE GENOMIC DNA]</scope>
    <source>
        <strain evidence="2 3">JCM 13560</strain>
    </source>
</reference>
<dbReference type="PANTHER" id="PTHR37953">
    <property type="entry name" value="UPF0127 PROTEIN MJ1496"/>
    <property type="match status" value="1"/>
</dbReference>